<evidence type="ECO:0000313" key="2">
    <source>
        <dbReference type="Proteomes" id="UP000066549"/>
    </source>
</evidence>
<dbReference type="AlphaFoldDB" id="A0A0H4J1D1"/>
<evidence type="ECO:0000313" key="1">
    <source>
        <dbReference type="EMBL" id="AKO65830.1"/>
    </source>
</evidence>
<organism evidence="1 2">
    <name type="scientific">Methylophilales bacterium MBRS-H7</name>
    <dbReference type="NCBI Taxonomy" id="1623450"/>
    <lineage>
        <taxon>Bacteria</taxon>
        <taxon>Pseudomonadati</taxon>
        <taxon>Pseudomonadota</taxon>
        <taxon>Betaproteobacteria</taxon>
        <taxon>Nitrosomonadales</taxon>
        <taxon>OM43 clade</taxon>
    </lineage>
</organism>
<sequence length="499" mass="54757">MAIGILGLTAAAGYQVFFAIEKSQYQAIQATQNVDKPIAAFNQFFAQYNSSQELSTAIEVLDLTPNIDPFTNSNRFRSDRIRVLFDPDSTDLGLDANPGDLTSNLTADYTFEDGNIAAGFGQGTSISDPDDFIHQDYIASGSVTLPDRTLFDPNDDPISQTLKLFDMGGRERGTWIGVSFINGDFYLRMRAGRGTVSEDDNFSGPDRAIRSIELNEIPEFDGMEHDITWDIDTGSTDDQTPGRIRLWIDNRKVIDSEATCTADQCQLGLPGELPTWAGGNSGSWGNGGNCGGLTQVPGGTETYDGPQQFQNCNPWPTAAGTLSVFRDQLIDESNVPATDEPQITLPLTNLSIDDNEAIYYRVFAIPQESCKFTGGSNYQYTFDCFDDDDYDRLKTDIDNLMNTDNVPFFDIGMLDGAVCRVTAYDSATETLTLDENSGCPTSSASTDPTAASTVYFLPPRLVFYSSDFSLRFVQSVMESFADPMDRFGDTLATRQPSSF</sequence>
<keyword evidence="2" id="KW-1185">Reference proteome</keyword>
<name>A0A0H4J1D1_9PROT</name>
<dbReference type="EMBL" id="CP011002">
    <property type="protein sequence ID" value="AKO65830.1"/>
    <property type="molecule type" value="Genomic_DNA"/>
</dbReference>
<accession>A0A0H4J1D1</accession>
<protein>
    <submittedName>
        <fullName evidence="1">Uncharacterized protein</fullName>
    </submittedName>
</protein>
<reference evidence="1 2" key="1">
    <citation type="submission" date="2015-03" db="EMBL/GenBank/DDBJ databases">
        <title>Comparative analysis of the OM43 clade including a novel species from Red Sea uncovers genomic and metabolic diversity among marine methylotrophs.</title>
        <authorList>
            <person name="Jimenez-Infante F."/>
            <person name="Ngugi D.K."/>
            <person name="Vinu M."/>
            <person name="Alam I."/>
            <person name="Kamau A."/>
            <person name="Blom J."/>
            <person name="Bajic V.B."/>
            <person name="Stingl U."/>
        </authorList>
    </citation>
    <scope>NUCLEOTIDE SEQUENCE [LARGE SCALE GENOMIC DNA]</scope>
    <source>
        <strain evidence="1 2">MBRSH7</strain>
    </source>
</reference>
<dbReference type="Proteomes" id="UP000066549">
    <property type="component" value="Chromosome"/>
</dbReference>
<gene>
    <name evidence="1" type="ORF">VI33_03675</name>
</gene>
<proteinExistence type="predicted"/>